<dbReference type="Pfam" id="PF04484">
    <property type="entry name" value="QWRF"/>
    <property type="match status" value="1"/>
</dbReference>
<dbReference type="STRING" id="63057.A0A2P5EYF9"/>
<dbReference type="EMBL" id="JXTC01000082">
    <property type="protein sequence ID" value="PON90564.1"/>
    <property type="molecule type" value="Genomic_DNA"/>
</dbReference>
<sequence length="668" mass="71938">MMVAAISEAASTPDPPNPKTPSPHQQDQQPQNPSRPPLLPSEKNNGVLPRKPRGRQVSSRYMSPSPSSSSTSTSTTTTSSSTSAPRRCPSPLLSRSTNSTLVSTPLPSSAVAPKRSQSADRRRPVTPRPTTTLLESRQGNVGAEVSAATKLLVTSTRSLSVSFQGEAFSLPISKTKTAATPSLRKATPERRRSTPLRGKGSDGGGDQVENSKPGDQHRWPARTRQGNSNSCSNPLSRSVDFGGDSKKLNGFGSGTVVRALQQSMVDETRRASFDGRLSLDLGSAELLKAVQQIPDANSVNESSVPSDLTASDTDSVSSGSTSGIQDCGGVSRAAPRGIVVSARFWQETNSRLRRLQDPGSPLSTSPVSRMGAPSKFVQSKKFSDNPLSSPRTMASPIRGATRPASPSKLWTSSSSPSRGISSPSRVRNGVSGPVNSSYSGSTPSILSFSVDIRRGKMGEDRIVDAHMLRLLYNRYLQWRFVNARADATFMVQKLNAEKNLWNAWVTISELRHSVTLKRIKLLLLRQKLKLTSIIKGQITYLEDWALLDIDHSSSLLGATEALKASTLRLPVVGKTVADIQNLKDAVGSAVDVMQAMASSICSLSLKVEEMNSVVAELVKITGKERLLLEQCKDFLSTLSAMQVKDCSLRTHIIQLNRVPTTRSLTTRV</sequence>
<evidence type="ECO:0000313" key="3">
    <source>
        <dbReference type="EMBL" id="PON90564.1"/>
    </source>
</evidence>
<keyword evidence="4" id="KW-1185">Reference proteome</keyword>
<evidence type="ECO:0000256" key="2">
    <source>
        <dbReference type="SAM" id="MobiDB-lite"/>
    </source>
</evidence>
<feature type="region of interest" description="Disordered" evidence="2">
    <location>
        <begin position="178"/>
        <end position="238"/>
    </location>
</feature>
<dbReference type="GO" id="GO:0005737">
    <property type="term" value="C:cytoplasm"/>
    <property type="evidence" value="ECO:0007669"/>
    <property type="project" value="TreeGrafter"/>
</dbReference>
<protein>
    <submittedName>
        <fullName evidence="3">QWRF family</fullName>
    </submittedName>
</protein>
<proteinExistence type="inferred from homology"/>
<gene>
    <name evidence="3" type="ORF">TorRG33x02_136190</name>
</gene>
<dbReference type="PANTHER" id="PTHR31807:SF2">
    <property type="entry name" value="PROTEIN SNOWY COTYLEDON 3"/>
    <property type="match status" value="1"/>
</dbReference>
<dbReference type="OrthoDB" id="1924320at2759"/>
<feature type="compositionally biased region" description="Low complexity" evidence="2">
    <location>
        <begin position="403"/>
        <end position="425"/>
    </location>
</feature>
<evidence type="ECO:0000256" key="1">
    <source>
        <dbReference type="ARBA" id="ARBA00010016"/>
    </source>
</evidence>
<dbReference type="GO" id="GO:0005880">
    <property type="term" value="C:nuclear microtubule"/>
    <property type="evidence" value="ECO:0007669"/>
    <property type="project" value="TreeGrafter"/>
</dbReference>
<dbReference type="GO" id="GO:0008017">
    <property type="term" value="F:microtubule binding"/>
    <property type="evidence" value="ECO:0007669"/>
    <property type="project" value="TreeGrafter"/>
</dbReference>
<feature type="compositionally biased region" description="Polar residues" evidence="2">
    <location>
        <begin position="93"/>
        <end position="107"/>
    </location>
</feature>
<feature type="region of interest" description="Disordered" evidence="2">
    <location>
        <begin position="297"/>
        <end position="329"/>
    </location>
</feature>
<feature type="region of interest" description="Disordered" evidence="2">
    <location>
        <begin position="351"/>
        <end position="439"/>
    </location>
</feature>
<reference evidence="4" key="1">
    <citation type="submission" date="2016-06" db="EMBL/GenBank/DDBJ databases">
        <title>Parallel loss of symbiosis genes in relatives of nitrogen-fixing non-legume Parasponia.</title>
        <authorList>
            <person name="Van Velzen R."/>
            <person name="Holmer R."/>
            <person name="Bu F."/>
            <person name="Rutten L."/>
            <person name="Van Zeijl A."/>
            <person name="Liu W."/>
            <person name="Santuari L."/>
            <person name="Cao Q."/>
            <person name="Sharma T."/>
            <person name="Shen D."/>
            <person name="Roswanjaya Y."/>
            <person name="Wardhani T."/>
            <person name="Kalhor M.S."/>
            <person name="Jansen J."/>
            <person name="Van den Hoogen J."/>
            <person name="Gungor B."/>
            <person name="Hartog M."/>
            <person name="Hontelez J."/>
            <person name="Verver J."/>
            <person name="Yang W.-C."/>
            <person name="Schijlen E."/>
            <person name="Repin R."/>
            <person name="Schilthuizen M."/>
            <person name="Schranz E."/>
            <person name="Heidstra R."/>
            <person name="Miyata K."/>
            <person name="Fedorova E."/>
            <person name="Kohlen W."/>
            <person name="Bisseling T."/>
            <person name="Smit S."/>
            <person name="Geurts R."/>
        </authorList>
    </citation>
    <scope>NUCLEOTIDE SEQUENCE [LARGE SCALE GENOMIC DNA]</scope>
    <source>
        <strain evidence="4">cv. RG33-2</strain>
    </source>
</reference>
<feature type="region of interest" description="Disordered" evidence="2">
    <location>
        <begin position="1"/>
        <end position="142"/>
    </location>
</feature>
<comment type="similarity">
    <text evidence="1">Belongs to the QWRF family.</text>
</comment>
<dbReference type="PANTHER" id="PTHR31807">
    <property type="entry name" value="AUGMIN FAMILY MEMBER"/>
    <property type="match status" value="1"/>
</dbReference>
<dbReference type="FunCoup" id="A0A2P5EYF9">
    <property type="interactions" value="2329"/>
</dbReference>
<organism evidence="3 4">
    <name type="scientific">Trema orientale</name>
    <name type="common">Charcoal tree</name>
    <name type="synonym">Celtis orientalis</name>
    <dbReference type="NCBI Taxonomy" id="63057"/>
    <lineage>
        <taxon>Eukaryota</taxon>
        <taxon>Viridiplantae</taxon>
        <taxon>Streptophyta</taxon>
        <taxon>Embryophyta</taxon>
        <taxon>Tracheophyta</taxon>
        <taxon>Spermatophyta</taxon>
        <taxon>Magnoliopsida</taxon>
        <taxon>eudicotyledons</taxon>
        <taxon>Gunneridae</taxon>
        <taxon>Pentapetalae</taxon>
        <taxon>rosids</taxon>
        <taxon>fabids</taxon>
        <taxon>Rosales</taxon>
        <taxon>Cannabaceae</taxon>
        <taxon>Trema</taxon>
    </lineage>
</organism>
<feature type="compositionally biased region" description="Low complexity" evidence="2">
    <location>
        <begin position="63"/>
        <end position="83"/>
    </location>
</feature>
<dbReference type="InterPro" id="IPR007573">
    <property type="entry name" value="QWRF"/>
</dbReference>
<dbReference type="AlphaFoldDB" id="A0A2P5EYF9"/>
<name>A0A2P5EYF9_TREOI</name>
<dbReference type="InParanoid" id="A0A2P5EYF9"/>
<comment type="caution">
    <text evidence="3">The sequence shown here is derived from an EMBL/GenBank/DDBJ whole genome shotgun (WGS) entry which is preliminary data.</text>
</comment>
<accession>A0A2P5EYF9</accession>
<dbReference type="GO" id="GO:0051225">
    <property type="term" value="P:spindle assembly"/>
    <property type="evidence" value="ECO:0007669"/>
    <property type="project" value="TreeGrafter"/>
</dbReference>
<feature type="compositionally biased region" description="Polar residues" evidence="2">
    <location>
        <begin position="297"/>
        <end position="310"/>
    </location>
</feature>
<dbReference type="Proteomes" id="UP000237000">
    <property type="component" value="Unassembled WGS sequence"/>
</dbReference>
<evidence type="ECO:0000313" key="4">
    <source>
        <dbReference type="Proteomes" id="UP000237000"/>
    </source>
</evidence>
<feature type="compositionally biased region" description="Polar residues" evidence="2">
    <location>
        <begin position="224"/>
        <end position="236"/>
    </location>
</feature>
<feature type="compositionally biased region" description="Low complexity" evidence="2">
    <location>
        <begin position="311"/>
        <end position="323"/>
    </location>
</feature>